<keyword evidence="2" id="KW-1185">Reference proteome</keyword>
<proteinExistence type="predicted"/>
<evidence type="ECO:0000313" key="1">
    <source>
        <dbReference type="EMBL" id="KAK2732168.1"/>
    </source>
</evidence>
<name>A0AAD9Y0F8_COLKA</name>
<accession>A0AAD9Y0F8</accession>
<organism evidence="1 2">
    <name type="scientific">Colletotrichum kahawae</name>
    <name type="common">Coffee berry disease fungus</name>
    <dbReference type="NCBI Taxonomy" id="34407"/>
    <lineage>
        <taxon>Eukaryota</taxon>
        <taxon>Fungi</taxon>
        <taxon>Dikarya</taxon>
        <taxon>Ascomycota</taxon>
        <taxon>Pezizomycotina</taxon>
        <taxon>Sordariomycetes</taxon>
        <taxon>Hypocreomycetidae</taxon>
        <taxon>Glomerellales</taxon>
        <taxon>Glomerellaceae</taxon>
        <taxon>Colletotrichum</taxon>
        <taxon>Colletotrichum gloeosporioides species complex</taxon>
    </lineage>
</organism>
<dbReference type="AlphaFoldDB" id="A0AAD9Y0F8"/>
<dbReference type="Proteomes" id="UP001281614">
    <property type="component" value="Unassembled WGS sequence"/>
</dbReference>
<dbReference type="EMBL" id="VYYT01000554">
    <property type="protein sequence ID" value="KAK2732168.1"/>
    <property type="molecule type" value="Genomic_DNA"/>
</dbReference>
<sequence length="146" mass="16132">MRHIHSAMRVWPIERHATTAKDREHDAIAVGATTCRPPLPYETPPASLAMSCRMPCSFVLALAFVLNWLPLAARLRDAPLISESPQRPAHRLPLTRRIVALIGTPMAAVTSPPSTVAIRHVTILPGFLPRTHQHHTPTPQLEVAFI</sequence>
<reference evidence="1" key="1">
    <citation type="submission" date="2023-02" db="EMBL/GenBank/DDBJ databases">
        <title>Colletotrichum kahawae CIFC_Que2 genome sequencing and assembly.</title>
        <authorList>
            <person name="Baroncelli R."/>
        </authorList>
    </citation>
    <scope>NUCLEOTIDE SEQUENCE</scope>
    <source>
        <strain evidence="1">CIFC_Que2</strain>
    </source>
</reference>
<comment type="caution">
    <text evidence="1">The sequence shown here is derived from an EMBL/GenBank/DDBJ whole genome shotgun (WGS) entry which is preliminary data.</text>
</comment>
<protein>
    <submittedName>
        <fullName evidence="1">Uncharacterized protein</fullName>
    </submittedName>
</protein>
<gene>
    <name evidence="1" type="ORF">CKAH01_02114</name>
</gene>
<evidence type="ECO:0000313" key="2">
    <source>
        <dbReference type="Proteomes" id="UP001281614"/>
    </source>
</evidence>